<dbReference type="InterPro" id="IPR027417">
    <property type="entry name" value="P-loop_NTPase"/>
</dbReference>
<reference evidence="10 11" key="1">
    <citation type="submission" date="2024-06" db="EMBL/GenBank/DDBJ databases">
        <title>The Natural Products Discovery Center: Release of the First 8490 Sequenced Strains for Exploring Actinobacteria Biosynthetic Diversity.</title>
        <authorList>
            <person name="Kalkreuter E."/>
            <person name="Kautsar S.A."/>
            <person name="Yang D."/>
            <person name="Bader C.D."/>
            <person name="Teijaro C.N."/>
            <person name="Fluegel L."/>
            <person name="Davis C.M."/>
            <person name="Simpson J.R."/>
            <person name="Lauterbach L."/>
            <person name="Steele A.D."/>
            <person name="Gui C."/>
            <person name="Meng S."/>
            <person name="Li G."/>
            <person name="Viehrig K."/>
            <person name="Ye F."/>
            <person name="Su P."/>
            <person name="Kiefer A.F."/>
            <person name="Nichols A."/>
            <person name="Cepeda A.J."/>
            <person name="Yan W."/>
            <person name="Fan B."/>
            <person name="Jiang Y."/>
            <person name="Adhikari A."/>
            <person name="Zheng C.-J."/>
            <person name="Schuster L."/>
            <person name="Cowan T.M."/>
            <person name="Smanski M.J."/>
            <person name="Chevrette M.G."/>
            <person name="De Carvalho L.P.S."/>
            <person name="Shen B."/>
        </authorList>
    </citation>
    <scope>NUCLEOTIDE SEQUENCE [LARGE SCALE GENOMIC DNA]</scope>
    <source>
        <strain evidence="10 11">NPDC048946</strain>
    </source>
</reference>
<name>A0ABV3DNA9_9ACTN</name>
<dbReference type="InterPro" id="IPR017871">
    <property type="entry name" value="ABC_transporter-like_CS"/>
</dbReference>
<dbReference type="GO" id="GO:0005524">
    <property type="term" value="F:ATP binding"/>
    <property type="evidence" value="ECO:0007669"/>
    <property type="project" value="UniProtKB-KW"/>
</dbReference>
<dbReference type="SUPFAM" id="SSF90123">
    <property type="entry name" value="ABC transporter transmembrane region"/>
    <property type="match status" value="1"/>
</dbReference>
<keyword evidence="6 8" id="KW-0472">Membrane</keyword>
<keyword evidence="2 8" id="KW-0812">Transmembrane</keyword>
<dbReference type="Proteomes" id="UP001551482">
    <property type="component" value="Unassembled WGS sequence"/>
</dbReference>
<feature type="transmembrane region" description="Helical" evidence="8">
    <location>
        <begin position="315"/>
        <end position="336"/>
    </location>
</feature>
<comment type="caution">
    <text evidence="10">The sequence shown here is derived from an EMBL/GenBank/DDBJ whole genome shotgun (WGS) entry which is preliminary data.</text>
</comment>
<keyword evidence="4 10" id="KW-0067">ATP-binding</keyword>
<evidence type="ECO:0000256" key="7">
    <source>
        <dbReference type="SAM" id="MobiDB-lite"/>
    </source>
</evidence>
<sequence length="650" mass="69421">MTQPTPVPSSPAVPAQAARESQADPPEPADRAGESGQELRYVGSAGDTEEALRQVTTRAMAARLPRLIAQALRLAWAADPRASAALLVCQVLAGILEAFGLLATTSTITAVISSGEIGDRLRDAAPSLVVLAAAVGLRALLGVAVVALSARVTPRLTREAETLLLDASARAELVAYDHPGFNNRWDSADRGVQSMRGLIPQTQDVIAACASLAAAATVLTVLHPVLLPLLLLGAVPRGLAAVRAARIEYQTTIDTLNERRILGMMRWHISDKHWADQLRSSTIAPFLLDRYQRASDRVQQVTQDAAWRTAKVGTLGAAAGGVAAGLVWGAVVFLLATDRMSVAAAGTAVIGLRTVSTALGGIVASGSRLYSVGLYLDDWDLFLKEAGGHRMRRGSLVLKQPSAFRAEGAGFTYPGKDRAAVAGIDLDVPVGKVVALVGENGSGKSTLAKLLCGLYLPTEGRVTWDGHDVRELDPHELWARLGYVPQEIARWPLQAIDNVTLGQLRSEHEPELSAALAASGTDQVVAELKFGLSTLLAPDYWNGTGLSGGQWQRVGLARAFYRDARLLVLDEPTSALDPRAENRLFASLRTLATDRAVVLVTHRLANVAKADEIVVMEHGRVRERGCCDELLAMPRATGLFRELWELQGER</sequence>
<dbReference type="SMART" id="SM00382">
    <property type="entry name" value="AAA"/>
    <property type="match status" value="1"/>
</dbReference>
<comment type="subcellular location">
    <subcellularLocation>
        <location evidence="1">Cell membrane</location>
        <topology evidence="1">Multi-pass membrane protein</topology>
    </subcellularLocation>
</comment>
<dbReference type="PROSITE" id="PS00211">
    <property type="entry name" value="ABC_TRANSPORTER_1"/>
    <property type="match status" value="1"/>
</dbReference>
<evidence type="ECO:0000256" key="4">
    <source>
        <dbReference type="ARBA" id="ARBA00022840"/>
    </source>
</evidence>
<dbReference type="EMBL" id="JBEZFP010000083">
    <property type="protein sequence ID" value="MEU8137237.1"/>
    <property type="molecule type" value="Genomic_DNA"/>
</dbReference>
<dbReference type="InterPro" id="IPR039421">
    <property type="entry name" value="Type_1_exporter"/>
</dbReference>
<dbReference type="InterPro" id="IPR003593">
    <property type="entry name" value="AAA+_ATPase"/>
</dbReference>
<dbReference type="PANTHER" id="PTHR24221">
    <property type="entry name" value="ATP-BINDING CASSETTE SUB-FAMILY B"/>
    <property type="match status" value="1"/>
</dbReference>
<dbReference type="RefSeq" id="WP_358358842.1">
    <property type="nucleotide sequence ID" value="NZ_JBEZFP010000083.1"/>
</dbReference>
<evidence type="ECO:0000259" key="9">
    <source>
        <dbReference type="PROSITE" id="PS50893"/>
    </source>
</evidence>
<keyword evidence="5 8" id="KW-1133">Transmembrane helix</keyword>
<evidence type="ECO:0000256" key="1">
    <source>
        <dbReference type="ARBA" id="ARBA00004651"/>
    </source>
</evidence>
<evidence type="ECO:0000313" key="11">
    <source>
        <dbReference type="Proteomes" id="UP001551482"/>
    </source>
</evidence>
<dbReference type="Gene3D" id="3.40.50.300">
    <property type="entry name" value="P-loop containing nucleotide triphosphate hydrolases"/>
    <property type="match status" value="1"/>
</dbReference>
<accession>A0ABV3DNA9</accession>
<gene>
    <name evidence="10" type="ORF">AB0C36_27435</name>
</gene>
<dbReference type="PANTHER" id="PTHR24221:SF646">
    <property type="entry name" value="HAEMOLYSIN SECRETION ATP-BINDING PROTEIN"/>
    <property type="match status" value="1"/>
</dbReference>
<evidence type="ECO:0000256" key="2">
    <source>
        <dbReference type="ARBA" id="ARBA00022692"/>
    </source>
</evidence>
<proteinExistence type="predicted"/>
<organism evidence="10 11">
    <name type="scientific">Streptodolium elevatio</name>
    <dbReference type="NCBI Taxonomy" id="3157996"/>
    <lineage>
        <taxon>Bacteria</taxon>
        <taxon>Bacillati</taxon>
        <taxon>Actinomycetota</taxon>
        <taxon>Actinomycetes</taxon>
        <taxon>Kitasatosporales</taxon>
        <taxon>Streptomycetaceae</taxon>
        <taxon>Streptodolium</taxon>
    </lineage>
</organism>
<feature type="domain" description="ABC transporter" evidence="9">
    <location>
        <begin position="404"/>
        <end position="643"/>
    </location>
</feature>
<keyword evidence="3" id="KW-0547">Nucleotide-binding</keyword>
<feature type="transmembrane region" description="Helical" evidence="8">
    <location>
        <begin position="205"/>
        <end position="226"/>
    </location>
</feature>
<keyword evidence="11" id="KW-1185">Reference proteome</keyword>
<dbReference type="CDD" id="cd03228">
    <property type="entry name" value="ABCC_MRP_Like"/>
    <property type="match status" value="1"/>
</dbReference>
<dbReference type="SUPFAM" id="SSF52540">
    <property type="entry name" value="P-loop containing nucleoside triphosphate hydrolases"/>
    <property type="match status" value="1"/>
</dbReference>
<evidence type="ECO:0000313" key="10">
    <source>
        <dbReference type="EMBL" id="MEU8137237.1"/>
    </source>
</evidence>
<dbReference type="InterPro" id="IPR003439">
    <property type="entry name" value="ABC_transporter-like_ATP-bd"/>
</dbReference>
<feature type="compositionally biased region" description="Pro residues" evidence="7">
    <location>
        <begin position="1"/>
        <end position="11"/>
    </location>
</feature>
<feature type="transmembrane region" description="Helical" evidence="8">
    <location>
        <begin position="84"/>
        <end position="112"/>
    </location>
</feature>
<feature type="transmembrane region" description="Helical" evidence="8">
    <location>
        <begin position="124"/>
        <end position="148"/>
    </location>
</feature>
<feature type="region of interest" description="Disordered" evidence="7">
    <location>
        <begin position="1"/>
        <end position="37"/>
    </location>
</feature>
<dbReference type="InterPro" id="IPR036640">
    <property type="entry name" value="ABC1_TM_sf"/>
</dbReference>
<dbReference type="Pfam" id="PF00005">
    <property type="entry name" value="ABC_tran"/>
    <property type="match status" value="1"/>
</dbReference>
<evidence type="ECO:0000256" key="6">
    <source>
        <dbReference type="ARBA" id="ARBA00023136"/>
    </source>
</evidence>
<dbReference type="PROSITE" id="PS50893">
    <property type="entry name" value="ABC_TRANSPORTER_2"/>
    <property type="match status" value="1"/>
</dbReference>
<evidence type="ECO:0000256" key="5">
    <source>
        <dbReference type="ARBA" id="ARBA00022989"/>
    </source>
</evidence>
<dbReference type="Gene3D" id="1.20.1560.10">
    <property type="entry name" value="ABC transporter type 1, transmembrane domain"/>
    <property type="match status" value="1"/>
</dbReference>
<evidence type="ECO:0000256" key="8">
    <source>
        <dbReference type="SAM" id="Phobius"/>
    </source>
</evidence>
<protein>
    <submittedName>
        <fullName evidence="10">ATP-binding cassette domain-containing protein</fullName>
    </submittedName>
</protein>
<evidence type="ECO:0000256" key="3">
    <source>
        <dbReference type="ARBA" id="ARBA00022741"/>
    </source>
</evidence>